<keyword evidence="2" id="KW-1185">Reference proteome</keyword>
<reference evidence="1" key="1">
    <citation type="journal article" date="2020" name="Stud. Mycol.">
        <title>101 Dothideomycetes genomes: a test case for predicting lifestyles and emergence of pathogens.</title>
        <authorList>
            <person name="Haridas S."/>
            <person name="Albert R."/>
            <person name="Binder M."/>
            <person name="Bloem J."/>
            <person name="Labutti K."/>
            <person name="Salamov A."/>
            <person name="Andreopoulos B."/>
            <person name="Baker S."/>
            <person name="Barry K."/>
            <person name="Bills G."/>
            <person name="Bluhm B."/>
            <person name="Cannon C."/>
            <person name="Castanera R."/>
            <person name="Culley D."/>
            <person name="Daum C."/>
            <person name="Ezra D."/>
            <person name="Gonzalez J."/>
            <person name="Henrissat B."/>
            <person name="Kuo A."/>
            <person name="Liang C."/>
            <person name="Lipzen A."/>
            <person name="Lutzoni F."/>
            <person name="Magnuson J."/>
            <person name="Mondo S."/>
            <person name="Nolan M."/>
            <person name="Ohm R."/>
            <person name="Pangilinan J."/>
            <person name="Park H.-J."/>
            <person name="Ramirez L."/>
            <person name="Alfaro M."/>
            <person name="Sun H."/>
            <person name="Tritt A."/>
            <person name="Yoshinaga Y."/>
            <person name="Zwiers L.-H."/>
            <person name="Turgeon B."/>
            <person name="Goodwin S."/>
            <person name="Spatafora J."/>
            <person name="Crous P."/>
            <person name="Grigoriev I."/>
        </authorList>
    </citation>
    <scope>NUCLEOTIDE SEQUENCE</scope>
    <source>
        <strain evidence="1">ATCC 200398</strain>
    </source>
</reference>
<gene>
    <name evidence="1" type="ORF">BDR25DRAFT_286592</name>
</gene>
<accession>A0ACB6QY44</accession>
<dbReference type="Proteomes" id="UP000799755">
    <property type="component" value="Unassembled WGS sequence"/>
</dbReference>
<proteinExistence type="predicted"/>
<name>A0ACB6QY44_9PLEO</name>
<evidence type="ECO:0000313" key="1">
    <source>
        <dbReference type="EMBL" id="KAF2471126.1"/>
    </source>
</evidence>
<dbReference type="EMBL" id="MU003506">
    <property type="protein sequence ID" value="KAF2471126.1"/>
    <property type="molecule type" value="Genomic_DNA"/>
</dbReference>
<evidence type="ECO:0000313" key="2">
    <source>
        <dbReference type="Proteomes" id="UP000799755"/>
    </source>
</evidence>
<sequence length="264" mass="29706">MCTRRRRGPLNMDKKVYEGFKSDEVTDEMLDEAAKLFSENYGVWGEHAAERMGKFAKAGRPIRLSKERLQNKYLPSKISSYVRVTVNGHLAGNAFACRWSVDGRTICWITQLVVHRDYRERGLAAGLLDEVRLDGDDVYGVMSSHPAACLAASRAYKRPIDTASLEFMKDNAQSIIKASPVGYVRDAKLQGKLFGSEDTSGLVSSVDTGFFVDHEEPLEALAWVRESMDWPLGELLDGHEFILILQARRRSRSRSNSLRRNATS</sequence>
<comment type="caution">
    <text evidence="1">The sequence shown here is derived from an EMBL/GenBank/DDBJ whole genome shotgun (WGS) entry which is preliminary data.</text>
</comment>
<organism evidence="1 2">
    <name type="scientific">Lindgomyces ingoldianus</name>
    <dbReference type="NCBI Taxonomy" id="673940"/>
    <lineage>
        <taxon>Eukaryota</taxon>
        <taxon>Fungi</taxon>
        <taxon>Dikarya</taxon>
        <taxon>Ascomycota</taxon>
        <taxon>Pezizomycotina</taxon>
        <taxon>Dothideomycetes</taxon>
        <taxon>Pleosporomycetidae</taxon>
        <taxon>Pleosporales</taxon>
        <taxon>Lindgomycetaceae</taxon>
        <taxon>Lindgomyces</taxon>
    </lineage>
</organism>
<protein>
    <submittedName>
        <fullName evidence="1">Uncharacterized protein</fullName>
    </submittedName>
</protein>